<keyword evidence="3 5" id="KW-1133">Transmembrane helix</keyword>
<keyword evidence="4 5" id="KW-0472">Membrane</keyword>
<feature type="transmembrane region" description="Helical" evidence="5">
    <location>
        <begin position="224"/>
        <end position="247"/>
    </location>
</feature>
<evidence type="ECO:0000256" key="4">
    <source>
        <dbReference type="ARBA" id="ARBA00023136"/>
    </source>
</evidence>
<dbReference type="AlphaFoldDB" id="A0A2U3AKT4"/>
<reference evidence="7 8" key="1">
    <citation type="submission" date="2018-05" db="EMBL/GenBank/DDBJ databases">
        <title>Kurthia sibirica genome sequence.</title>
        <authorList>
            <person name="Maclea K.S."/>
            <person name="Goen A.E."/>
        </authorList>
    </citation>
    <scope>NUCLEOTIDE SEQUENCE [LARGE SCALE GENOMIC DNA]</scope>
    <source>
        <strain evidence="7 8">ATCC 49154</strain>
    </source>
</reference>
<dbReference type="InterPro" id="IPR013525">
    <property type="entry name" value="ABC2_TM"/>
</dbReference>
<keyword evidence="8" id="KW-1185">Reference proteome</keyword>
<gene>
    <name evidence="7" type="ORF">DEX24_09480</name>
</gene>
<evidence type="ECO:0000256" key="2">
    <source>
        <dbReference type="ARBA" id="ARBA00022692"/>
    </source>
</evidence>
<dbReference type="Pfam" id="PF12698">
    <property type="entry name" value="ABC2_membrane_3"/>
    <property type="match status" value="1"/>
</dbReference>
<feature type="transmembrane region" description="Helical" evidence="5">
    <location>
        <begin position="254"/>
        <end position="273"/>
    </location>
</feature>
<dbReference type="GO" id="GO:0140359">
    <property type="term" value="F:ABC-type transporter activity"/>
    <property type="evidence" value="ECO:0007669"/>
    <property type="project" value="InterPro"/>
</dbReference>
<evidence type="ECO:0000313" key="8">
    <source>
        <dbReference type="Proteomes" id="UP000245938"/>
    </source>
</evidence>
<feature type="transmembrane region" description="Helical" evidence="5">
    <location>
        <begin position="16"/>
        <end position="34"/>
    </location>
</feature>
<dbReference type="EMBL" id="QFVR01000011">
    <property type="protein sequence ID" value="PWI25157.1"/>
    <property type="molecule type" value="Genomic_DNA"/>
</dbReference>
<feature type="transmembrane region" description="Helical" evidence="5">
    <location>
        <begin position="279"/>
        <end position="298"/>
    </location>
</feature>
<evidence type="ECO:0000313" key="7">
    <source>
        <dbReference type="EMBL" id="PWI25157.1"/>
    </source>
</evidence>
<dbReference type="OrthoDB" id="2456443at2"/>
<name>A0A2U3AKT4_9BACL</name>
<organism evidence="7 8">
    <name type="scientific">Kurthia sibirica</name>
    <dbReference type="NCBI Taxonomy" id="202750"/>
    <lineage>
        <taxon>Bacteria</taxon>
        <taxon>Bacillati</taxon>
        <taxon>Bacillota</taxon>
        <taxon>Bacilli</taxon>
        <taxon>Bacillales</taxon>
        <taxon>Caryophanaceae</taxon>
        <taxon>Kurthia</taxon>
    </lineage>
</organism>
<dbReference type="Proteomes" id="UP000245938">
    <property type="component" value="Unassembled WGS sequence"/>
</dbReference>
<proteinExistence type="predicted"/>
<evidence type="ECO:0000256" key="5">
    <source>
        <dbReference type="SAM" id="Phobius"/>
    </source>
</evidence>
<comment type="subcellular location">
    <subcellularLocation>
        <location evidence="1">Membrane</location>
        <topology evidence="1">Multi-pass membrane protein</topology>
    </subcellularLocation>
</comment>
<dbReference type="RefSeq" id="WP_109306190.1">
    <property type="nucleotide sequence ID" value="NZ_BJUF01000006.1"/>
</dbReference>
<evidence type="ECO:0000256" key="1">
    <source>
        <dbReference type="ARBA" id="ARBA00004141"/>
    </source>
</evidence>
<sequence length="306" mass="34740">MKSIWLFLLTKNKKPFLLLIIVLYAVIAVLLGLVERNNSLLKIPIAVTDLNNSAASHQLIASLEHSKYIEVLDLLETTLSAEEQVAAQRATISVIIPKDFQENVSDGKTRKSITVYKSSSFMADIALETVSQSLYEQQIPLIVAKHLDDKVTYDKVAAHYIKNMPVNQLKKTALKTAEHNRTPRMLLATALLFVLATSQLLFFRNLRQPLALQRLKLFGSSYAWLYWSYTLFVTLCFVFVHSLLSLVGHEALDLLSIFIWFFVFEVVVALIFFKVTTTSHALFMVIVWSLAYTLFYLFSQLQGGIL</sequence>
<dbReference type="GO" id="GO:0016020">
    <property type="term" value="C:membrane"/>
    <property type="evidence" value="ECO:0007669"/>
    <property type="project" value="UniProtKB-SubCell"/>
</dbReference>
<feature type="domain" description="ABC-2 type transporter transmembrane" evidence="6">
    <location>
        <begin position="16"/>
        <end position="294"/>
    </location>
</feature>
<protein>
    <recommendedName>
        <fullName evidence="6">ABC-2 type transporter transmembrane domain-containing protein</fullName>
    </recommendedName>
</protein>
<accession>A0A2U3AKT4</accession>
<evidence type="ECO:0000259" key="6">
    <source>
        <dbReference type="Pfam" id="PF12698"/>
    </source>
</evidence>
<dbReference type="Gene3D" id="3.40.1710.10">
    <property type="entry name" value="abc type-2 transporter like domain"/>
    <property type="match status" value="1"/>
</dbReference>
<comment type="caution">
    <text evidence="7">The sequence shown here is derived from an EMBL/GenBank/DDBJ whole genome shotgun (WGS) entry which is preliminary data.</text>
</comment>
<evidence type="ECO:0000256" key="3">
    <source>
        <dbReference type="ARBA" id="ARBA00022989"/>
    </source>
</evidence>
<feature type="transmembrane region" description="Helical" evidence="5">
    <location>
        <begin position="185"/>
        <end position="204"/>
    </location>
</feature>
<keyword evidence="2 5" id="KW-0812">Transmembrane</keyword>